<evidence type="ECO:0000313" key="2">
    <source>
        <dbReference type="EMBL" id="KAK3770686.1"/>
    </source>
</evidence>
<feature type="transmembrane region" description="Helical" evidence="1">
    <location>
        <begin position="65"/>
        <end position="90"/>
    </location>
</feature>
<organism evidence="2 3">
    <name type="scientific">Elysia crispata</name>
    <name type="common">lettuce slug</name>
    <dbReference type="NCBI Taxonomy" id="231223"/>
    <lineage>
        <taxon>Eukaryota</taxon>
        <taxon>Metazoa</taxon>
        <taxon>Spiralia</taxon>
        <taxon>Lophotrochozoa</taxon>
        <taxon>Mollusca</taxon>
        <taxon>Gastropoda</taxon>
        <taxon>Heterobranchia</taxon>
        <taxon>Euthyneura</taxon>
        <taxon>Panpulmonata</taxon>
        <taxon>Sacoglossa</taxon>
        <taxon>Placobranchoidea</taxon>
        <taxon>Plakobranchidae</taxon>
        <taxon>Elysia</taxon>
    </lineage>
</organism>
<dbReference type="Proteomes" id="UP001283361">
    <property type="component" value="Unassembled WGS sequence"/>
</dbReference>
<keyword evidence="1" id="KW-1133">Transmembrane helix</keyword>
<protein>
    <submittedName>
        <fullName evidence="2">Uncharacterized protein</fullName>
    </submittedName>
</protein>
<reference evidence="2" key="1">
    <citation type="journal article" date="2023" name="G3 (Bethesda)">
        <title>A reference genome for the long-term kleptoplast-retaining sea slug Elysia crispata morphotype clarki.</title>
        <authorList>
            <person name="Eastman K.E."/>
            <person name="Pendleton A.L."/>
            <person name="Shaikh M.A."/>
            <person name="Suttiyut T."/>
            <person name="Ogas R."/>
            <person name="Tomko P."/>
            <person name="Gavelis G."/>
            <person name="Widhalm J.R."/>
            <person name="Wisecaver J.H."/>
        </authorList>
    </citation>
    <scope>NUCLEOTIDE SEQUENCE</scope>
    <source>
        <strain evidence="2">ECLA1</strain>
    </source>
</reference>
<keyword evidence="3" id="KW-1185">Reference proteome</keyword>
<sequence length="92" mass="9766">MSRQVAPSSFAFRTDLGAECGTWRVESGIPRQGASHERSCGQCPSRVQIGETAGHTEIAIGLGGVALLIFLVFILPLIGSGMIAVSCGYWER</sequence>
<gene>
    <name evidence="2" type="ORF">RRG08_037878</name>
</gene>
<accession>A0AAE1DHF1</accession>
<name>A0AAE1DHF1_9GAST</name>
<evidence type="ECO:0000256" key="1">
    <source>
        <dbReference type="SAM" id="Phobius"/>
    </source>
</evidence>
<comment type="caution">
    <text evidence="2">The sequence shown here is derived from an EMBL/GenBank/DDBJ whole genome shotgun (WGS) entry which is preliminary data.</text>
</comment>
<evidence type="ECO:0000313" key="3">
    <source>
        <dbReference type="Proteomes" id="UP001283361"/>
    </source>
</evidence>
<proteinExistence type="predicted"/>
<keyword evidence="1" id="KW-0472">Membrane</keyword>
<dbReference type="AlphaFoldDB" id="A0AAE1DHF1"/>
<dbReference type="EMBL" id="JAWDGP010003792">
    <property type="protein sequence ID" value="KAK3770686.1"/>
    <property type="molecule type" value="Genomic_DNA"/>
</dbReference>
<keyword evidence="1" id="KW-0812">Transmembrane</keyword>